<dbReference type="RefSeq" id="WP_144331152.1">
    <property type="nucleotide sequence ID" value="NZ_VLPL01000001.1"/>
</dbReference>
<name>A0A556N604_9FLAO</name>
<keyword evidence="2" id="KW-1185">Reference proteome</keyword>
<accession>A0A556N604</accession>
<gene>
    <name evidence="1" type="ORF">FO442_00375</name>
</gene>
<evidence type="ECO:0000313" key="1">
    <source>
        <dbReference type="EMBL" id="TSJ47616.1"/>
    </source>
</evidence>
<comment type="caution">
    <text evidence="1">The sequence shown here is derived from an EMBL/GenBank/DDBJ whole genome shotgun (WGS) entry which is preliminary data.</text>
</comment>
<proteinExistence type="predicted"/>
<sequence length="182" mass="21973">MDFKVLPHEEMHIVKQIMLTISRNGSKEGIGYFLYKRPLSENYKLSTVPEDKKDFEYRHNYPPQYIFPNDKLDELILSSVQADFPESRIHNHLVVTTFEVERIQRLRNRPSEETHFFIYPTVDPYSLMSNTDPNKIYKGKRLSFKTYTNFHSFSIKDLAFYIYYKIDEEEYLLDEFEKLKFL</sequence>
<dbReference type="Proteomes" id="UP000316008">
    <property type="component" value="Unassembled WGS sequence"/>
</dbReference>
<protein>
    <submittedName>
        <fullName evidence="1">Uncharacterized protein</fullName>
    </submittedName>
</protein>
<dbReference type="AlphaFoldDB" id="A0A556N604"/>
<reference evidence="1 2" key="1">
    <citation type="submission" date="2019-07" db="EMBL/GenBank/DDBJ databases">
        <authorList>
            <person name="Huq M.A."/>
        </authorList>
    </citation>
    <scope>NUCLEOTIDE SEQUENCE [LARGE SCALE GENOMIC DNA]</scope>
    <source>
        <strain evidence="1 2">MAH-3</strain>
    </source>
</reference>
<organism evidence="1 2">
    <name type="scientific">Fluviicola chungangensis</name>
    <dbReference type="NCBI Taxonomy" id="2597671"/>
    <lineage>
        <taxon>Bacteria</taxon>
        <taxon>Pseudomonadati</taxon>
        <taxon>Bacteroidota</taxon>
        <taxon>Flavobacteriia</taxon>
        <taxon>Flavobacteriales</taxon>
        <taxon>Crocinitomicaceae</taxon>
        <taxon>Fluviicola</taxon>
    </lineage>
</organism>
<dbReference type="EMBL" id="VLPL01000001">
    <property type="protein sequence ID" value="TSJ47616.1"/>
    <property type="molecule type" value="Genomic_DNA"/>
</dbReference>
<evidence type="ECO:0000313" key="2">
    <source>
        <dbReference type="Proteomes" id="UP000316008"/>
    </source>
</evidence>